<dbReference type="HOGENOM" id="CLU_2212548_0_0_1"/>
<reference evidence="1 2" key="1">
    <citation type="journal article" date="2011" name="Science">
        <title>The ecoresponsive genome of Daphnia pulex.</title>
        <authorList>
            <person name="Colbourne J.K."/>
            <person name="Pfrender M.E."/>
            <person name="Gilbert D."/>
            <person name="Thomas W.K."/>
            <person name="Tucker A."/>
            <person name="Oakley T.H."/>
            <person name="Tokishita S."/>
            <person name="Aerts A."/>
            <person name="Arnold G.J."/>
            <person name="Basu M.K."/>
            <person name="Bauer D.J."/>
            <person name="Caceres C.E."/>
            <person name="Carmel L."/>
            <person name="Casola C."/>
            <person name="Choi J.H."/>
            <person name="Detter J.C."/>
            <person name="Dong Q."/>
            <person name="Dusheyko S."/>
            <person name="Eads B.D."/>
            <person name="Frohlich T."/>
            <person name="Geiler-Samerotte K.A."/>
            <person name="Gerlach D."/>
            <person name="Hatcher P."/>
            <person name="Jogdeo S."/>
            <person name="Krijgsveld J."/>
            <person name="Kriventseva E.V."/>
            <person name="Kultz D."/>
            <person name="Laforsch C."/>
            <person name="Lindquist E."/>
            <person name="Lopez J."/>
            <person name="Manak J.R."/>
            <person name="Muller J."/>
            <person name="Pangilinan J."/>
            <person name="Patwardhan R.P."/>
            <person name="Pitluck S."/>
            <person name="Pritham E.J."/>
            <person name="Rechtsteiner A."/>
            <person name="Rho M."/>
            <person name="Rogozin I.B."/>
            <person name="Sakarya O."/>
            <person name="Salamov A."/>
            <person name="Schaack S."/>
            <person name="Shapiro H."/>
            <person name="Shiga Y."/>
            <person name="Skalitzky C."/>
            <person name="Smith Z."/>
            <person name="Souvorov A."/>
            <person name="Sung W."/>
            <person name="Tang Z."/>
            <person name="Tsuchiya D."/>
            <person name="Tu H."/>
            <person name="Vos H."/>
            <person name="Wang M."/>
            <person name="Wolf Y.I."/>
            <person name="Yamagata H."/>
            <person name="Yamada T."/>
            <person name="Ye Y."/>
            <person name="Shaw J.R."/>
            <person name="Andrews J."/>
            <person name="Crease T.J."/>
            <person name="Tang H."/>
            <person name="Lucas S.M."/>
            <person name="Robertson H.M."/>
            <person name="Bork P."/>
            <person name="Koonin E.V."/>
            <person name="Zdobnov E.M."/>
            <person name="Grigoriev I.V."/>
            <person name="Lynch M."/>
            <person name="Boore J.L."/>
        </authorList>
    </citation>
    <scope>NUCLEOTIDE SEQUENCE [LARGE SCALE GENOMIC DNA]</scope>
</reference>
<name>E9HRZ5_DAPPU</name>
<evidence type="ECO:0000313" key="2">
    <source>
        <dbReference type="Proteomes" id="UP000000305"/>
    </source>
</evidence>
<accession>E9HRZ5</accession>
<proteinExistence type="predicted"/>
<dbReference type="Proteomes" id="UP000000305">
    <property type="component" value="Unassembled WGS sequence"/>
</dbReference>
<dbReference type="EMBL" id="GL732743">
    <property type="protein sequence ID" value="EFX65468.1"/>
    <property type="molecule type" value="Genomic_DNA"/>
</dbReference>
<sequence>MAGFFAIKVPTDLSGGDIWTFLSGQRWPQRGIRDHNSVTLSPLDLALLDFGAYVSDAVASNAFHFVRIAIVSTRKKHHSFMKVDDFLKVAVTPATRVPLVPRRRIGD</sequence>
<dbReference type="InParanoid" id="E9HRZ5"/>
<gene>
    <name evidence="1" type="ORF">DAPPUDRAFT_117235</name>
</gene>
<evidence type="ECO:0000313" key="1">
    <source>
        <dbReference type="EMBL" id="EFX65468.1"/>
    </source>
</evidence>
<protein>
    <submittedName>
        <fullName evidence="1">Uncharacterized protein</fullName>
    </submittedName>
</protein>
<organism evidence="1 2">
    <name type="scientific">Daphnia pulex</name>
    <name type="common">Water flea</name>
    <dbReference type="NCBI Taxonomy" id="6669"/>
    <lineage>
        <taxon>Eukaryota</taxon>
        <taxon>Metazoa</taxon>
        <taxon>Ecdysozoa</taxon>
        <taxon>Arthropoda</taxon>
        <taxon>Crustacea</taxon>
        <taxon>Branchiopoda</taxon>
        <taxon>Diplostraca</taxon>
        <taxon>Cladocera</taxon>
        <taxon>Anomopoda</taxon>
        <taxon>Daphniidae</taxon>
        <taxon>Daphnia</taxon>
    </lineage>
</organism>
<dbReference type="KEGG" id="dpx:DAPPUDRAFT_117235"/>
<keyword evidence="2" id="KW-1185">Reference proteome</keyword>
<dbReference type="AlphaFoldDB" id="E9HRZ5"/>